<comment type="caution">
    <text evidence="5">The sequence shown here is derived from an EMBL/GenBank/DDBJ whole genome shotgun (WGS) entry which is preliminary data.</text>
</comment>
<dbReference type="Gene3D" id="1.10.10.60">
    <property type="entry name" value="Homeodomain-like"/>
    <property type="match status" value="1"/>
</dbReference>
<gene>
    <name evidence="5" type="ORF">ACFFLH_09760</name>
</gene>
<evidence type="ECO:0000313" key="6">
    <source>
        <dbReference type="Proteomes" id="UP001589628"/>
    </source>
</evidence>
<dbReference type="Proteomes" id="UP001589628">
    <property type="component" value="Unassembled WGS sequence"/>
</dbReference>
<dbReference type="PANTHER" id="PTHR47894">
    <property type="entry name" value="HTH-TYPE TRANSCRIPTIONAL REGULATOR GADX"/>
    <property type="match status" value="1"/>
</dbReference>
<evidence type="ECO:0000256" key="1">
    <source>
        <dbReference type="ARBA" id="ARBA00023015"/>
    </source>
</evidence>
<feature type="domain" description="HTH araC/xylS-type" evidence="4">
    <location>
        <begin position="252"/>
        <end position="350"/>
    </location>
</feature>
<sequence>MRDNLNSIDKTITVPIGYVRYLLGLVAKQGYDVPSLLRSVGVELEELEQGNEFSARKFGTLYQRIMWVMQDESFGMLSGGKVPNGTFRMMCYAIIHSPNLEKALRRCSDFYEIVRGSRIKPVLVRKGRYAKLSFAPLDSQPQDTLEQLVAEESPISTRTTLSVWHHFISWLIGRRLELKAVYFSFPESDDTEHYRRLFHSEVKFNQHDNVLVFPSQYLDLPLVQTEESLRGFLKAAPYQLIVMVDEGGSLKAQITAMLGKDFSREMPSAEEVASQLNMSISTLRRRLLDEGTSYQKIKDECRKEAALNYMNSPHLSINDVASLMGFDEPSAFFRSFKKWTGLTPGEYRQKVRWQEYEHHLDKTRGAETVS</sequence>
<keyword evidence="1" id="KW-0805">Transcription regulation</keyword>
<dbReference type="PRINTS" id="PR00032">
    <property type="entry name" value="HTHARAC"/>
</dbReference>
<accession>A0ABV5ZEU0</accession>
<dbReference type="PANTHER" id="PTHR47894:SF1">
    <property type="entry name" value="HTH-TYPE TRANSCRIPTIONAL REGULATOR VQSM"/>
    <property type="match status" value="1"/>
</dbReference>
<dbReference type="InterPro" id="IPR020449">
    <property type="entry name" value="Tscrpt_reg_AraC-type_HTH"/>
</dbReference>
<dbReference type="PROSITE" id="PS01124">
    <property type="entry name" value="HTH_ARAC_FAMILY_2"/>
    <property type="match status" value="1"/>
</dbReference>
<evidence type="ECO:0000313" key="5">
    <source>
        <dbReference type="EMBL" id="MFB9886696.1"/>
    </source>
</evidence>
<dbReference type="InterPro" id="IPR032687">
    <property type="entry name" value="AraC-type_N"/>
</dbReference>
<evidence type="ECO:0000256" key="2">
    <source>
        <dbReference type="ARBA" id="ARBA00023125"/>
    </source>
</evidence>
<dbReference type="SMART" id="SM00342">
    <property type="entry name" value="HTH_ARAC"/>
    <property type="match status" value="1"/>
</dbReference>
<dbReference type="Pfam" id="PF12833">
    <property type="entry name" value="HTH_18"/>
    <property type="match status" value="1"/>
</dbReference>
<evidence type="ECO:0000256" key="3">
    <source>
        <dbReference type="ARBA" id="ARBA00023163"/>
    </source>
</evidence>
<organism evidence="5 6">
    <name type="scientific">Balneatrix alpica</name>
    <dbReference type="NCBI Taxonomy" id="75684"/>
    <lineage>
        <taxon>Bacteria</taxon>
        <taxon>Pseudomonadati</taxon>
        <taxon>Pseudomonadota</taxon>
        <taxon>Gammaproteobacteria</taxon>
        <taxon>Oceanospirillales</taxon>
        <taxon>Balneatrichaceae</taxon>
        <taxon>Balneatrix</taxon>
    </lineage>
</organism>
<keyword evidence="6" id="KW-1185">Reference proteome</keyword>
<name>A0ABV5ZEU0_9GAMM</name>
<dbReference type="EMBL" id="JBHLZN010000003">
    <property type="protein sequence ID" value="MFB9886696.1"/>
    <property type="molecule type" value="Genomic_DNA"/>
</dbReference>
<evidence type="ECO:0000259" key="4">
    <source>
        <dbReference type="PROSITE" id="PS01124"/>
    </source>
</evidence>
<protein>
    <submittedName>
        <fullName evidence="5">AraC family transcriptional regulator</fullName>
    </submittedName>
</protein>
<dbReference type="RefSeq" id="WP_081414358.1">
    <property type="nucleotide sequence ID" value="NZ_JAUESS010000001.1"/>
</dbReference>
<dbReference type="InterPro" id="IPR009057">
    <property type="entry name" value="Homeodomain-like_sf"/>
</dbReference>
<keyword evidence="3" id="KW-0804">Transcription</keyword>
<dbReference type="InterPro" id="IPR018060">
    <property type="entry name" value="HTH_AraC"/>
</dbReference>
<proteinExistence type="predicted"/>
<keyword evidence="2" id="KW-0238">DNA-binding</keyword>
<reference evidence="5 6" key="1">
    <citation type="submission" date="2024-09" db="EMBL/GenBank/DDBJ databases">
        <authorList>
            <person name="Sun Q."/>
            <person name="Mori K."/>
        </authorList>
    </citation>
    <scope>NUCLEOTIDE SEQUENCE [LARGE SCALE GENOMIC DNA]</scope>
    <source>
        <strain evidence="5 6">ATCC 51285</strain>
    </source>
</reference>
<dbReference type="SUPFAM" id="SSF46689">
    <property type="entry name" value="Homeodomain-like"/>
    <property type="match status" value="1"/>
</dbReference>
<dbReference type="Pfam" id="PF12625">
    <property type="entry name" value="Arabinose_bd"/>
    <property type="match status" value="1"/>
</dbReference>